<dbReference type="PANTHER" id="PTHR47047">
    <property type="entry name" value="PUTATIVE-RELATED-RELATED"/>
    <property type="match status" value="1"/>
</dbReference>
<evidence type="ECO:0000259" key="2">
    <source>
        <dbReference type="Pfam" id="PF09149"/>
    </source>
</evidence>
<dbReference type="InterPro" id="IPR036310">
    <property type="entry name" value="Smp-1-like_sf"/>
</dbReference>
<dbReference type="Pfam" id="PF03724">
    <property type="entry name" value="META"/>
    <property type="match status" value="3"/>
</dbReference>
<evidence type="ECO:0000313" key="4">
    <source>
        <dbReference type="Proteomes" id="UP000192257"/>
    </source>
</evidence>
<evidence type="ECO:0000313" key="3">
    <source>
        <dbReference type="EMBL" id="ORC87762.1"/>
    </source>
</evidence>
<sequence length="443" mass="48314">MEACDFFGNYHLDRLNNELCATRATLVLKKGVDCVEAIIRVANTLRGSLSFEKGKLSGPLMSTMMMGSEEQMKIETALTEGFQAGFSVHLVDYTLTLTTEQNTLVFERDVCVEMLVGEYMLSAFNGEHVSLDSLKLAFVPSGKGCISMIAQFTNSLRGELSLDDGILKGAVASTMNEVGGMMKEMEERFRAGMENGMYVSLDGKHLTLKDDHNVYLYLRLLVPDDLAGEYVLKSLNGGPVESDEQITLLLSHDAEADGIDVLAKVSNTLRGKATLLRDTLKGMLMSTRMMGSEAEMLVEGALTSGFNTGFLCCVDAGELTLTCGDNTLVYTKVAAVPYENGKPAYLGENVAQCFKGHGNGLMFRIINAAERKWAFYNDTKKYKMRVKVVFGTRSKVEGLGNTRITVSDGGHQIAEVTVAPGATEMFIVGYVNGYKCSYDALPV</sequence>
<dbReference type="OrthoDB" id="269925at2759"/>
<feature type="domain" description="DUF306" evidence="1">
    <location>
        <begin position="226"/>
        <end position="326"/>
    </location>
</feature>
<name>A0A1X0NSU0_9TRYP</name>
<gene>
    <name evidence="3" type="ORF">TM35_000201710</name>
</gene>
<dbReference type="AlphaFoldDB" id="A0A1X0NSU0"/>
<dbReference type="InterPro" id="IPR013780">
    <property type="entry name" value="Glyco_hydro_b"/>
</dbReference>
<comment type="caution">
    <text evidence="3">The sequence shown here is derived from an EMBL/GenBank/DDBJ whole genome shotgun (WGS) entry which is preliminary data.</text>
</comment>
<dbReference type="Proteomes" id="UP000192257">
    <property type="component" value="Unassembled WGS sequence"/>
</dbReference>
<feature type="domain" description="DUF306" evidence="1">
    <location>
        <begin position="38"/>
        <end position="106"/>
    </location>
</feature>
<feature type="domain" description="DUF1935" evidence="2">
    <location>
        <begin position="338"/>
        <end position="442"/>
    </location>
</feature>
<reference evidence="3 4" key="1">
    <citation type="submission" date="2017-03" db="EMBL/GenBank/DDBJ databases">
        <title>An alternative strategy for trypanosome survival in the mammalian bloodstream revealed through genome and transcriptome analysis of the ubiquitous bovine parasite Trypanosoma (Megatrypanum) theileri.</title>
        <authorList>
            <person name="Kelly S."/>
            <person name="Ivens A."/>
            <person name="Mott A."/>
            <person name="O'Neill E."/>
            <person name="Emms D."/>
            <person name="Macleod O."/>
            <person name="Voorheis P."/>
            <person name="Matthews J."/>
            <person name="Matthews K."/>
            <person name="Carrington M."/>
        </authorList>
    </citation>
    <scope>NUCLEOTIDE SEQUENCE [LARGE SCALE GENOMIC DNA]</scope>
    <source>
        <strain evidence="3">Edinburgh</strain>
    </source>
</reference>
<dbReference type="SUPFAM" id="SSF101601">
    <property type="entry name" value="Smp-1-like"/>
    <property type="match status" value="1"/>
</dbReference>
<organism evidence="3 4">
    <name type="scientific">Trypanosoma theileri</name>
    <dbReference type="NCBI Taxonomy" id="67003"/>
    <lineage>
        <taxon>Eukaryota</taxon>
        <taxon>Discoba</taxon>
        <taxon>Euglenozoa</taxon>
        <taxon>Kinetoplastea</taxon>
        <taxon>Metakinetoplastina</taxon>
        <taxon>Trypanosomatida</taxon>
        <taxon>Trypanosomatidae</taxon>
        <taxon>Trypanosoma</taxon>
    </lineage>
</organism>
<dbReference type="InterPro" id="IPR038670">
    <property type="entry name" value="HslJ-like_sf"/>
</dbReference>
<dbReference type="VEuPathDB" id="TriTrypDB:TM35_000201710"/>
<dbReference type="Pfam" id="PF09149">
    <property type="entry name" value="DUF1935"/>
    <property type="match status" value="1"/>
</dbReference>
<accession>A0A1X0NSU0</accession>
<dbReference type="EMBL" id="NBCO01000020">
    <property type="protein sequence ID" value="ORC87762.1"/>
    <property type="molecule type" value="Genomic_DNA"/>
</dbReference>
<dbReference type="Gene3D" id="2.40.128.270">
    <property type="match status" value="2"/>
</dbReference>
<protein>
    <submittedName>
        <fullName evidence="3">META domain containing protein</fullName>
    </submittedName>
</protein>
<evidence type="ECO:0000259" key="1">
    <source>
        <dbReference type="Pfam" id="PF03724"/>
    </source>
</evidence>
<dbReference type="InterPro" id="IPR015232">
    <property type="entry name" value="DUF1935"/>
</dbReference>
<dbReference type="InterPro" id="IPR005184">
    <property type="entry name" value="DUF306_Meta_HslJ"/>
</dbReference>
<dbReference type="RefSeq" id="XP_028881828.1">
    <property type="nucleotide sequence ID" value="XM_029026856.1"/>
</dbReference>
<dbReference type="GeneID" id="39986636"/>
<keyword evidence="4" id="KW-1185">Reference proteome</keyword>
<dbReference type="PANTHER" id="PTHR47047:SF8">
    <property type="entry name" value="CYSTEINE PEPTIDASE, PUTATIVE-RELATED"/>
    <property type="match status" value="1"/>
</dbReference>
<dbReference type="Gene3D" id="2.60.40.1180">
    <property type="entry name" value="Golgi alpha-mannosidase II"/>
    <property type="match status" value="1"/>
</dbReference>
<proteinExistence type="predicted"/>
<feature type="domain" description="DUF306" evidence="1">
    <location>
        <begin position="117"/>
        <end position="213"/>
    </location>
</feature>